<accession>A0A9N8DNW7</accession>
<dbReference type="AlphaFoldDB" id="A0A9N8DNW7"/>
<comment type="caution">
    <text evidence="1">The sequence shown here is derived from an EMBL/GenBank/DDBJ whole genome shotgun (WGS) entry which is preliminary data.</text>
</comment>
<name>A0A9N8DNW7_9STRA</name>
<evidence type="ECO:0000313" key="1">
    <source>
        <dbReference type="EMBL" id="CAB9504046.1"/>
    </source>
</evidence>
<sequence>MVPPSHPGYANFCYDFSTVRSRAGQQLNAALDLALKIPLDPPDNLTMSVEAIHEVMRTCNRLIQEDLKSKNPQICKTYIRACQEAVKRQPDSGSDMISLAASYCLSGNNLEGARSYRRALGMPRQDFDVARQTTNLILAQLQCPNMPLEDHHVVRCTDTEVISILNNDMEKWLMSGKVVNQETQSMEKFVYMAAEEGGDLIKHKMPSSPNDPKYFPEEFLKKVQP</sequence>
<evidence type="ECO:0000313" key="2">
    <source>
        <dbReference type="Proteomes" id="UP001153069"/>
    </source>
</evidence>
<gene>
    <name evidence="1" type="ORF">SEMRO_184_G079930.1</name>
</gene>
<organism evidence="1 2">
    <name type="scientific">Seminavis robusta</name>
    <dbReference type="NCBI Taxonomy" id="568900"/>
    <lineage>
        <taxon>Eukaryota</taxon>
        <taxon>Sar</taxon>
        <taxon>Stramenopiles</taxon>
        <taxon>Ochrophyta</taxon>
        <taxon>Bacillariophyta</taxon>
        <taxon>Bacillariophyceae</taxon>
        <taxon>Bacillariophycidae</taxon>
        <taxon>Naviculales</taxon>
        <taxon>Naviculaceae</taxon>
        <taxon>Seminavis</taxon>
    </lineage>
</organism>
<protein>
    <submittedName>
        <fullName evidence="1">Uncharacterized protein</fullName>
    </submittedName>
</protein>
<dbReference type="Proteomes" id="UP001153069">
    <property type="component" value="Unassembled WGS sequence"/>
</dbReference>
<keyword evidence="2" id="KW-1185">Reference proteome</keyword>
<dbReference type="EMBL" id="CAICTM010000183">
    <property type="protein sequence ID" value="CAB9504046.1"/>
    <property type="molecule type" value="Genomic_DNA"/>
</dbReference>
<reference evidence="1" key="1">
    <citation type="submission" date="2020-06" db="EMBL/GenBank/DDBJ databases">
        <authorList>
            <consortium name="Plant Systems Biology data submission"/>
        </authorList>
    </citation>
    <scope>NUCLEOTIDE SEQUENCE</scope>
    <source>
        <strain evidence="1">D6</strain>
    </source>
</reference>
<proteinExistence type="predicted"/>